<dbReference type="Gene3D" id="1.20.120.160">
    <property type="entry name" value="HPT domain"/>
    <property type="match status" value="1"/>
</dbReference>
<dbReference type="Proteomes" id="UP000184932">
    <property type="component" value="Unassembled WGS sequence"/>
</dbReference>
<evidence type="ECO:0000313" key="2">
    <source>
        <dbReference type="Proteomes" id="UP000184932"/>
    </source>
</evidence>
<gene>
    <name evidence="1" type="ORF">SAMN05444002_3983</name>
</gene>
<evidence type="ECO:0008006" key="3">
    <source>
        <dbReference type="Google" id="ProtNLM"/>
    </source>
</evidence>
<dbReference type="SUPFAM" id="SSF47226">
    <property type="entry name" value="Histidine-containing phosphotransfer domain, HPT domain"/>
    <property type="match status" value="1"/>
</dbReference>
<dbReference type="EMBL" id="FSRL01000002">
    <property type="protein sequence ID" value="SIO32278.1"/>
    <property type="molecule type" value="Genomic_DNA"/>
</dbReference>
<accession>A0A1N6IJR5</accession>
<proteinExistence type="predicted"/>
<protein>
    <recommendedName>
        <fullName evidence="3">Hpt domain-containing protein</fullName>
    </recommendedName>
</protein>
<sequence>MAQVSVLQVEDEIRLDPDRLGSLYYQLGDQGAEDVVCRAMEELAVRLADVDARFRAQDWDGVARLARGLIAIAEQIGMVGLARVAGDVVRSAKALDFPAISATLARLGRIADRSLTEVWDTQDLSV</sequence>
<dbReference type="InterPro" id="IPR036641">
    <property type="entry name" value="HPT_dom_sf"/>
</dbReference>
<dbReference type="RefSeq" id="WP_074258123.1">
    <property type="nucleotide sequence ID" value="NZ_FSRL01000002.1"/>
</dbReference>
<evidence type="ECO:0000313" key="1">
    <source>
        <dbReference type="EMBL" id="SIO32278.1"/>
    </source>
</evidence>
<reference evidence="2" key="1">
    <citation type="submission" date="2016-11" db="EMBL/GenBank/DDBJ databases">
        <authorList>
            <person name="Varghese N."/>
            <person name="Submissions S."/>
        </authorList>
    </citation>
    <scope>NUCLEOTIDE SEQUENCE [LARGE SCALE GENOMIC DNA]</scope>
    <source>
        <strain evidence="2">DSM 29440</strain>
    </source>
</reference>
<dbReference type="AlphaFoldDB" id="A0A1N6IJR5"/>
<dbReference type="STRING" id="1217970.SAMN05444002_3983"/>
<dbReference type="GO" id="GO:0000160">
    <property type="term" value="P:phosphorelay signal transduction system"/>
    <property type="evidence" value="ECO:0007669"/>
    <property type="project" value="InterPro"/>
</dbReference>
<organism evidence="1 2">
    <name type="scientific">Vannielia litorea</name>
    <dbReference type="NCBI Taxonomy" id="1217970"/>
    <lineage>
        <taxon>Bacteria</taxon>
        <taxon>Pseudomonadati</taxon>
        <taxon>Pseudomonadota</taxon>
        <taxon>Alphaproteobacteria</taxon>
        <taxon>Rhodobacterales</taxon>
        <taxon>Paracoccaceae</taxon>
        <taxon>Vannielia</taxon>
    </lineage>
</organism>
<name>A0A1N6IJR5_9RHOB</name>
<keyword evidence="2" id="KW-1185">Reference proteome</keyword>